<dbReference type="AlphaFoldDB" id="A0AA49GD71"/>
<gene>
    <name evidence="1" type="ORF">QYS47_13255</name>
</gene>
<name>A0AA49GD71_9BACT</name>
<protein>
    <recommendedName>
        <fullName evidence="2">3D (Asp-Asp-Asp) domain-containing protein</fullName>
    </recommendedName>
</protein>
<dbReference type="KEGG" id="marp:QYS47_13255"/>
<reference evidence="1" key="1">
    <citation type="submission" date="2023-08" db="EMBL/GenBank/DDBJ databases">
        <title>Comparative genomics and taxonomic characterization of three novel marine species of genus Marivirga.</title>
        <authorList>
            <person name="Muhammad N."/>
            <person name="Kim S.-G."/>
        </authorList>
    </citation>
    <scope>NUCLEOTIDE SEQUENCE</scope>
    <source>
        <strain evidence="1">BKB1-2</strain>
    </source>
</reference>
<proteinExistence type="predicted"/>
<evidence type="ECO:0008006" key="2">
    <source>
        <dbReference type="Google" id="ProtNLM"/>
    </source>
</evidence>
<accession>A0AA49GD71</accession>
<dbReference type="PROSITE" id="PS51257">
    <property type="entry name" value="PROKAR_LIPOPROTEIN"/>
    <property type="match status" value="1"/>
</dbReference>
<dbReference type="CDD" id="cd22784">
    <property type="entry name" value="DPBB_MltA_YuiC-like"/>
    <property type="match status" value="1"/>
</dbReference>
<dbReference type="RefSeq" id="WP_322347440.1">
    <property type="nucleotide sequence ID" value="NZ_CP129968.2"/>
</dbReference>
<evidence type="ECO:0000313" key="1">
    <source>
        <dbReference type="EMBL" id="WKK82878.2"/>
    </source>
</evidence>
<dbReference type="EMBL" id="CP129968">
    <property type="protein sequence ID" value="WKK82878.2"/>
    <property type="molecule type" value="Genomic_DNA"/>
</dbReference>
<organism evidence="1">
    <name type="scientific">Marivirga arenosa</name>
    <dbReference type="NCBI Taxonomy" id="3059076"/>
    <lineage>
        <taxon>Bacteria</taxon>
        <taxon>Pseudomonadati</taxon>
        <taxon>Bacteroidota</taxon>
        <taxon>Cytophagia</taxon>
        <taxon>Cytophagales</taxon>
        <taxon>Marivirgaceae</taxon>
        <taxon>Marivirga</taxon>
    </lineage>
</organism>
<sequence length="150" mass="17064">MMIKKSKCSSIQFVFLFLLVGCGNPEGSTEKEGVQLYDTIQVTATAYNSVESQTKKRNPSIAAWGDTLKPGMQSIAISRDFLKEELLEHNDTVLIEGLEGPYLVKDKMNKRWTRKIDIYMGLDVQAARSWGKKEVEIYIPIKSEEIKKEE</sequence>
<dbReference type="Proteomes" id="UP001232019">
    <property type="component" value="Chromosome"/>
</dbReference>